<proteinExistence type="predicted"/>
<organism evidence="2 3">
    <name type="scientific">Cucurbita argyrosperma subsp. sororia</name>
    <dbReference type="NCBI Taxonomy" id="37648"/>
    <lineage>
        <taxon>Eukaryota</taxon>
        <taxon>Viridiplantae</taxon>
        <taxon>Streptophyta</taxon>
        <taxon>Embryophyta</taxon>
        <taxon>Tracheophyta</taxon>
        <taxon>Spermatophyta</taxon>
        <taxon>Magnoliopsida</taxon>
        <taxon>eudicotyledons</taxon>
        <taxon>Gunneridae</taxon>
        <taxon>Pentapetalae</taxon>
        <taxon>rosids</taxon>
        <taxon>fabids</taxon>
        <taxon>Cucurbitales</taxon>
        <taxon>Cucurbitaceae</taxon>
        <taxon>Cucurbiteae</taxon>
        <taxon>Cucurbita</taxon>
    </lineage>
</organism>
<dbReference type="AlphaFoldDB" id="A0AAV6MX88"/>
<feature type="non-terminal residue" evidence="2">
    <location>
        <position position="1"/>
    </location>
</feature>
<evidence type="ECO:0000313" key="3">
    <source>
        <dbReference type="Proteomes" id="UP000685013"/>
    </source>
</evidence>
<dbReference type="Proteomes" id="UP000685013">
    <property type="component" value="Chromosome 11"/>
</dbReference>
<name>A0AAV6MX88_9ROSI</name>
<evidence type="ECO:0000313" key="2">
    <source>
        <dbReference type="EMBL" id="KAG6588348.1"/>
    </source>
</evidence>
<keyword evidence="3" id="KW-1185">Reference proteome</keyword>
<comment type="caution">
    <text evidence="2">The sequence shown here is derived from an EMBL/GenBank/DDBJ whole genome shotgun (WGS) entry which is preliminary data.</text>
</comment>
<gene>
    <name evidence="2" type="ORF">SDJN03_16913</name>
</gene>
<protein>
    <submittedName>
        <fullName evidence="2">Uncharacterized protein</fullName>
    </submittedName>
</protein>
<sequence>MAKSSIIFGDSDSSERWAAPTHSFSSIHFQCSISSGCSHSVSNPFQLLLLPVLPPTSPILRLVSSSGSYPTHLQIHIISDTKSVPLISLFQFNSVFFCFSLPICSSPGLRLELSSAVSPMTSDSGNSPETHKPHCNPLRSKTFPRKFQNRREIPCSGNLANSKQEFKKPPKEAWNFRILHEVASTLLRKNSI</sequence>
<feature type="region of interest" description="Disordered" evidence="1">
    <location>
        <begin position="120"/>
        <end position="141"/>
    </location>
</feature>
<accession>A0AAV6MX88</accession>
<evidence type="ECO:0000256" key="1">
    <source>
        <dbReference type="SAM" id="MobiDB-lite"/>
    </source>
</evidence>
<reference evidence="2 3" key="1">
    <citation type="journal article" date="2021" name="Hortic Res">
        <title>The domestication of Cucurbita argyrosperma as revealed by the genome of its wild relative.</title>
        <authorList>
            <person name="Barrera-Redondo J."/>
            <person name="Sanchez-de la Vega G."/>
            <person name="Aguirre-Liguori J.A."/>
            <person name="Castellanos-Morales G."/>
            <person name="Gutierrez-Guerrero Y.T."/>
            <person name="Aguirre-Dugua X."/>
            <person name="Aguirre-Planter E."/>
            <person name="Tenaillon M.I."/>
            <person name="Lira-Saade R."/>
            <person name="Eguiarte L.E."/>
        </authorList>
    </citation>
    <scope>NUCLEOTIDE SEQUENCE [LARGE SCALE GENOMIC DNA]</scope>
    <source>
        <strain evidence="2">JBR-2021</strain>
    </source>
</reference>
<dbReference type="EMBL" id="JAGKQH010000011">
    <property type="protein sequence ID" value="KAG6588348.1"/>
    <property type="molecule type" value="Genomic_DNA"/>
</dbReference>